<evidence type="ECO:0000259" key="3">
    <source>
        <dbReference type="PROSITE" id="PS50977"/>
    </source>
</evidence>
<dbReference type="PROSITE" id="PS50977">
    <property type="entry name" value="HTH_TETR_2"/>
    <property type="match status" value="1"/>
</dbReference>
<protein>
    <recommendedName>
        <fullName evidence="3">HTH tetR-type domain-containing protein</fullName>
    </recommendedName>
</protein>
<dbReference type="InterPro" id="IPR009057">
    <property type="entry name" value="Homeodomain-like_sf"/>
</dbReference>
<dbReference type="InterPro" id="IPR001647">
    <property type="entry name" value="HTH_TetR"/>
</dbReference>
<dbReference type="RefSeq" id="WP_070235871.1">
    <property type="nucleotide sequence ID" value="NZ_CP017478.1"/>
</dbReference>
<dbReference type="KEGG" id="lul:LPB138_03240"/>
<gene>
    <name evidence="4" type="ORF">LPB138_03240</name>
</gene>
<dbReference type="InterPro" id="IPR050624">
    <property type="entry name" value="HTH-type_Tx_Regulator"/>
</dbReference>
<dbReference type="Pfam" id="PF00440">
    <property type="entry name" value="TetR_N"/>
    <property type="match status" value="1"/>
</dbReference>
<evidence type="ECO:0000256" key="2">
    <source>
        <dbReference type="PROSITE-ProRule" id="PRU00335"/>
    </source>
</evidence>
<reference evidence="4 5" key="1">
    <citation type="submission" date="2016-10" db="EMBL/GenBank/DDBJ databases">
        <title>Lutibacter sp. LPB0138, isolated from marine gastropod.</title>
        <authorList>
            <person name="Kim E."/>
            <person name="Yi H."/>
        </authorList>
    </citation>
    <scope>NUCLEOTIDE SEQUENCE [LARGE SCALE GENOMIC DNA]</scope>
    <source>
        <strain evidence="4 5">LPB0138</strain>
    </source>
</reference>
<keyword evidence="5" id="KW-1185">Reference proteome</keyword>
<dbReference type="PANTHER" id="PTHR43479">
    <property type="entry name" value="ACREF/ENVCD OPERON REPRESSOR-RELATED"/>
    <property type="match status" value="1"/>
</dbReference>
<evidence type="ECO:0000313" key="4">
    <source>
        <dbReference type="EMBL" id="AOW19755.1"/>
    </source>
</evidence>
<accession>A0A1D8P5A2</accession>
<dbReference type="PANTHER" id="PTHR43479:SF11">
    <property type="entry name" value="ACREF_ENVCD OPERON REPRESSOR-RELATED"/>
    <property type="match status" value="1"/>
</dbReference>
<dbReference type="STRING" id="1850246.LPB138_03240"/>
<evidence type="ECO:0000313" key="5">
    <source>
        <dbReference type="Proteomes" id="UP000176050"/>
    </source>
</evidence>
<feature type="DNA-binding region" description="H-T-H motif" evidence="2">
    <location>
        <begin position="24"/>
        <end position="43"/>
    </location>
</feature>
<dbReference type="AlphaFoldDB" id="A0A1D8P5A2"/>
<proteinExistence type="predicted"/>
<dbReference type="Proteomes" id="UP000176050">
    <property type="component" value="Chromosome"/>
</dbReference>
<dbReference type="EMBL" id="CP017478">
    <property type="protein sequence ID" value="AOW19755.1"/>
    <property type="molecule type" value="Genomic_DNA"/>
</dbReference>
<feature type="domain" description="HTH tetR-type" evidence="3">
    <location>
        <begin position="1"/>
        <end position="61"/>
    </location>
</feature>
<organism evidence="4 5">
    <name type="scientific">Urechidicola croceus</name>
    <dbReference type="NCBI Taxonomy" id="1850246"/>
    <lineage>
        <taxon>Bacteria</taxon>
        <taxon>Pseudomonadati</taxon>
        <taxon>Bacteroidota</taxon>
        <taxon>Flavobacteriia</taxon>
        <taxon>Flavobacteriales</taxon>
        <taxon>Flavobacteriaceae</taxon>
        <taxon>Urechidicola</taxon>
    </lineage>
</organism>
<dbReference type="PRINTS" id="PR00455">
    <property type="entry name" value="HTHTETR"/>
</dbReference>
<dbReference type="SUPFAM" id="SSF46689">
    <property type="entry name" value="Homeodomain-like"/>
    <property type="match status" value="1"/>
</dbReference>
<keyword evidence="1 2" id="KW-0238">DNA-binding</keyword>
<name>A0A1D8P5A2_9FLAO</name>
<dbReference type="GO" id="GO:0003677">
    <property type="term" value="F:DNA binding"/>
    <property type="evidence" value="ECO:0007669"/>
    <property type="project" value="UniProtKB-UniRule"/>
</dbReference>
<dbReference type="Gene3D" id="1.10.357.10">
    <property type="entry name" value="Tetracycline Repressor, domain 2"/>
    <property type="match status" value="1"/>
</dbReference>
<evidence type="ECO:0000256" key="1">
    <source>
        <dbReference type="ARBA" id="ARBA00023125"/>
    </source>
</evidence>
<sequence>MKKRDEIIGQSLDLFFKFGIQCITMDDIANKCSVSKKTIYKYFQNKDDLLMHTIKSQVEELKGFLKIISDNSLNSLEELFRLFEYINGVTHVVSPVFIKDLKKYHSNNYIEVFRYKTEIMVPFVINNIRKGKDEELYKSDLDAKEICESFDSITEIIFNYDYSFNSNVNKKALVFLHSLLLYRLVSIKGLKLLNSYYKVN</sequence>